<dbReference type="InterPro" id="IPR001382">
    <property type="entry name" value="Glyco_hydro_47"/>
</dbReference>
<comment type="similarity">
    <text evidence="3 12">Belongs to the glycosyl hydrolase 47 family.</text>
</comment>
<keyword evidence="14" id="KW-1133">Transmembrane helix</keyword>
<feature type="transmembrane region" description="Helical" evidence="14">
    <location>
        <begin position="21"/>
        <end position="40"/>
    </location>
</feature>
<dbReference type="EC" id="3.2.1.-" evidence="12"/>
<dbReference type="Pfam" id="PF01532">
    <property type="entry name" value="Glyco_hydro_47"/>
    <property type="match status" value="1"/>
</dbReference>
<evidence type="ECO:0000256" key="4">
    <source>
        <dbReference type="ARBA" id="ARBA00022723"/>
    </source>
</evidence>
<evidence type="ECO:0000313" key="16">
    <source>
        <dbReference type="Proteomes" id="UP001218218"/>
    </source>
</evidence>
<dbReference type="GO" id="GO:0036503">
    <property type="term" value="P:ERAD pathway"/>
    <property type="evidence" value="ECO:0007669"/>
    <property type="project" value="UniProtKB-ARBA"/>
</dbReference>
<evidence type="ECO:0000256" key="9">
    <source>
        <dbReference type="ARBA" id="ARBA00048605"/>
    </source>
</evidence>
<dbReference type="GO" id="GO:0005975">
    <property type="term" value="P:carbohydrate metabolic process"/>
    <property type="evidence" value="ECO:0007669"/>
    <property type="project" value="InterPro"/>
</dbReference>
<dbReference type="PRINTS" id="PR00747">
    <property type="entry name" value="GLYHDRLASE47"/>
</dbReference>
<accession>A0AAD6ZH78</accession>
<name>A0AAD6ZH78_9AGAR</name>
<evidence type="ECO:0000256" key="5">
    <source>
        <dbReference type="ARBA" id="ARBA00022801"/>
    </source>
</evidence>
<dbReference type="GO" id="GO:0005783">
    <property type="term" value="C:endoplasmic reticulum"/>
    <property type="evidence" value="ECO:0007669"/>
    <property type="project" value="TreeGrafter"/>
</dbReference>
<gene>
    <name evidence="15" type="ORF">DFH08DRAFT_1030238</name>
</gene>
<dbReference type="InterPro" id="IPR050749">
    <property type="entry name" value="Glycosyl_Hydrolase_47"/>
</dbReference>
<comment type="cofactor">
    <cofactor evidence="1 10">
        <name>Ca(2+)</name>
        <dbReference type="ChEBI" id="CHEBI:29108"/>
    </cofactor>
</comment>
<keyword evidence="4 10" id="KW-0479">Metal-binding</keyword>
<evidence type="ECO:0000256" key="10">
    <source>
        <dbReference type="PIRSR" id="PIRSR601382-2"/>
    </source>
</evidence>
<evidence type="ECO:0000256" key="13">
    <source>
        <dbReference type="SAM" id="MobiDB-lite"/>
    </source>
</evidence>
<evidence type="ECO:0000256" key="8">
    <source>
        <dbReference type="ARBA" id="ARBA00047669"/>
    </source>
</evidence>
<evidence type="ECO:0000256" key="11">
    <source>
        <dbReference type="PIRSR" id="PIRSR601382-3"/>
    </source>
</evidence>
<keyword evidence="7 11" id="KW-1015">Disulfide bond</keyword>
<dbReference type="GO" id="GO:0016020">
    <property type="term" value="C:membrane"/>
    <property type="evidence" value="ECO:0007669"/>
    <property type="project" value="InterPro"/>
</dbReference>
<evidence type="ECO:0000256" key="14">
    <source>
        <dbReference type="SAM" id="Phobius"/>
    </source>
</evidence>
<dbReference type="GO" id="GO:0004571">
    <property type="term" value="F:mannosyl-oligosaccharide 1,2-alpha-mannosidase activity"/>
    <property type="evidence" value="ECO:0007669"/>
    <property type="project" value="UniProtKB-EC"/>
</dbReference>
<evidence type="ECO:0000313" key="15">
    <source>
        <dbReference type="EMBL" id="KAJ7323022.1"/>
    </source>
</evidence>
<comment type="caution">
    <text evidence="15">The sequence shown here is derived from an EMBL/GenBank/DDBJ whole genome shotgun (WGS) entry which is preliminary data.</text>
</comment>
<dbReference type="GO" id="GO:0005509">
    <property type="term" value="F:calcium ion binding"/>
    <property type="evidence" value="ECO:0007669"/>
    <property type="project" value="InterPro"/>
</dbReference>
<sequence length="628" mass="70255">MLFSPRGVSCSLLTRNLFSRLCRWWALFPLFLLVVLGFSTQSTLAPRRFRFRLVKSPRPANGPRPPRINLGPPGDLWAGRANEVRKAFAHAYRGYQARALPYDELLPVSGDRVNNFHGWGVSMYDALDTMWLMGLEDMFYDTVEDVAGETWDMAADAPHAHFFEVTIRYLGGLLSAYALSHDPRLLRLADDLGEKLLPAFNTQSGWPVWGVNTRTGATTYEGQDVTCLAEALSNQMEFKYLAHLTGKARYFAASERPLRAVYGPENTAHGGLLATMWDLRAGTPNGTEGEAEYTAAGCADSAYEYFLKQWLMTGQKEGKIRDLYIRSANAIIENLLYVAPRRQLLYATDLRAGVPTHRVQHLTCFLPGVLALGVHARARTPVSASAHEGHGGHGAAPGPALDLSARDRQMHHWAAHGLAHTCWALYADTTSGLSPDKVAVEPWGVPARGRWVERVREWEGAQRTALGPGGKGDWGWGGAGAEGPVPPGAGGLERVGLEREKERGYTATKDAYLLRPETVETFYIMWRTTGDVRWRERGWAVFQSIEANTKAQYGYSSVQYVDDRVYKPRKSDDQPSWFLAETLKYLFLLFTDEDLVPLDKWVFNTEAHPLPVFEWSQREIEEFGIEVV</sequence>
<dbReference type="InterPro" id="IPR012341">
    <property type="entry name" value="6hp_glycosidase-like_sf"/>
</dbReference>
<dbReference type="AlphaFoldDB" id="A0AAD6ZH78"/>
<keyword evidence="6 10" id="KW-0106">Calcium</keyword>
<feature type="region of interest" description="Disordered" evidence="13">
    <location>
        <begin position="382"/>
        <end position="401"/>
    </location>
</feature>
<protein>
    <recommendedName>
        <fullName evidence="12">alpha-1,2-Mannosidase</fullName>
        <ecNumber evidence="12">3.2.1.-</ecNumber>
    </recommendedName>
</protein>
<keyword evidence="16" id="KW-1185">Reference proteome</keyword>
<comment type="catalytic activity">
    <reaction evidence="9">
        <text>N(4)-(alpha-D-Man-(1-&gt;2)-alpha-D-Man-(1-&gt;2)-alpha-D-Man-(1-&gt;3)-[alpha-D-Man-(1-&gt;2)-alpha-D-Man-(1-&gt;3)-[alpha-D-Man-(1-&gt;2)-alpha-D-Man-(1-&gt;6)]-alpha-D-Man-(1-&gt;6)]-beta-D-Man-(1-&gt;4)-beta-D-GlcNAc-(1-&gt;4)-beta-D-GlcNAc)-L-asparaginyl-[protein] (N-glucan mannose isomer 9A1,2,3B1,2,3) + 4 H2O = N(4)-(alpha-D-Man-(1-&gt;3)-[alpha-D-Man-(1-&gt;3)-[alpha-D-Man-(1-&gt;6)]-alpha-D-Man-(1-&gt;6)]-beta-D-Man-(1-&gt;4)-beta-D-GlcNAc-(1-&gt;4)-beta-D-GlcNAc)-L-asparaginyl-[protein] (N-glucan mannose isomer 5A1,2) + 4 beta-D-mannose</text>
        <dbReference type="Rhea" id="RHEA:56008"/>
        <dbReference type="Rhea" id="RHEA-COMP:14356"/>
        <dbReference type="Rhea" id="RHEA-COMP:14367"/>
        <dbReference type="ChEBI" id="CHEBI:15377"/>
        <dbReference type="ChEBI" id="CHEBI:28563"/>
        <dbReference type="ChEBI" id="CHEBI:59087"/>
        <dbReference type="ChEBI" id="CHEBI:139493"/>
        <dbReference type="EC" id="3.2.1.113"/>
    </reaction>
</comment>
<keyword evidence="5 12" id="KW-0378">Hydrolase</keyword>
<dbReference type="EMBL" id="JARIHO010000048">
    <property type="protein sequence ID" value="KAJ7323022.1"/>
    <property type="molecule type" value="Genomic_DNA"/>
</dbReference>
<evidence type="ECO:0000256" key="1">
    <source>
        <dbReference type="ARBA" id="ARBA00001913"/>
    </source>
</evidence>
<feature type="disulfide bond" evidence="11">
    <location>
        <begin position="364"/>
        <end position="422"/>
    </location>
</feature>
<keyword evidence="12" id="KW-0326">Glycosidase</keyword>
<comment type="pathway">
    <text evidence="2">Protein modification; protein glycosylation.</text>
</comment>
<keyword evidence="14" id="KW-0472">Membrane</keyword>
<evidence type="ECO:0000256" key="7">
    <source>
        <dbReference type="ARBA" id="ARBA00023157"/>
    </source>
</evidence>
<evidence type="ECO:0000256" key="6">
    <source>
        <dbReference type="ARBA" id="ARBA00022837"/>
    </source>
</evidence>
<reference evidence="15" key="1">
    <citation type="submission" date="2023-03" db="EMBL/GenBank/DDBJ databases">
        <title>Massive genome expansion in bonnet fungi (Mycena s.s.) driven by repeated elements and novel gene families across ecological guilds.</title>
        <authorList>
            <consortium name="Lawrence Berkeley National Laboratory"/>
            <person name="Harder C.B."/>
            <person name="Miyauchi S."/>
            <person name="Viragh M."/>
            <person name="Kuo A."/>
            <person name="Thoen E."/>
            <person name="Andreopoulos B."/>
            <person name="Lu D."/>
            <person name="Skrede I."/>
            <person name="Drula E."/>
            <person name="Henrissat B."/>
            <person name="Morin E."/>
            <person name="Kohler A."/>
            <person name="Barry K."/>
            <person name="LaButti K."/>
            <person name="Morin E."/>
            <person name="Salamov A."/>
            <person name="Lipzen A."/>
            <person name="Mereny Z."/>
            <person name="Hegedus B."/>
            <person name="Baldrian P."/>
            <person name="Stursova M."/>
            <person name="Weitz H."/>
            <person name="Taylor A."/>
            <person name="Grigoriev I.V."/>
            <person name="Nagy L.G."/>
            <person name="Martin F."/>
            <person name="Kauserud H."/>
        </authorList>
    </citation>
    <scope>NUCLEOTIDE SEQUENCE</scope>
    <source>
        <strain evidence="15">CBHHK002</strain>
    </source>
</reference>
<dbReference type="SUPFAM" id="SSF48225">
    <property type="entry name" value="Seven-hairpin glycosidases"/>
    <property type="match status" value="1"/>
</dbReference>
<dbReference type="PANTHER" id="PTHR11742:SF55">
    <property type="entry name" value="ENDOPLASMIC RETICULUM MANNOSYL-OLIGOSACCHARIDE 1,2-ALPHA-MANNOSIDASE"/>
    <property type="match status" value="1"/>
</dbReference>
<dbReference type="Gene3D" id="1.50.10.10">
    <property type="match status" value="1"/>
</dbReference>
<dbReference type="Proteomes" id="UP001218218">
    <property type="component" value="Unassembled WGS sequence"/>
</dbReference>
<evidence type="ECO:0000256" key="12">
    <source>
        <dbReference type="RuleBase" id="RU361193"/>
    </source>
</evidence>
<keyword evidence="14" id="KW-0812">Transmembrane</keyword>
<evidence type="ECO:0000256" key="2">
    <source>
        <dbReference type="ARBA" id="ARBA00004922"/>
    </source>
</evidence>
<dbReference type="InterPro" id="IPR036026">
    <property type="entry name" value="Seven-hairpin_glycosidases"/>
</dbReference>
<comment type="catalytic activity">
    <reaction evidence="8">
        <text>N(4)-(alpha-D-Man-(1-&gt;2)-alpha-D-Man-(1-&gt;2)-alpha-D-Man-(1-&gt;3)-[alpha-D-Man-(1-&gt;3)-[alpha-D-Man-(1-&gt;2)-alpha-D-Man-(1-&gt;6)]-alpha-D-Man-(1-&gt;6)]-beta-D-Man-(1-&gt;4)-beta-D-GlcNAc-(1-&gt;4)-beta-D-GlcNAc)-L-asparaginyl-[protein] (N-glucan mannose isomer 8A1,2,3B1,3) + 3 H2O = N(4)-(alpha-D-Man-(1-&gt;3)-[alpha-D-Man-(1-&gt;3)-[alpha-D-Man-(1-&gt;6)]-alpha-D-Man-(1-&gt;6)]-beta-D-Man-(1-&gt;4)-beta-D-GlcNAc-(1-&gt;4)-beta-D-GlcNAc)-L-asparaginyl-[protein] (N-glucan mannose isomer 5A1,2) + 3 beta-D-mannose</text>
        <dbReference type="Rhea" id="RHEA:56028"/>
        <dbReference type="Rhea" id="RHEA-COMP:14358"/>
        <dbReference type="Rhea" id="RHEA-COMP:14367"/>
        <dbReference type="ChEBI" id="CHEBI:15377"/>
        <dbReference type="ChEBI" id="CHEBI:28563"/>
        <dbReference type="ChEBI" id="CHEBI:59087"/>
        <dbReference type="ChEBI" id="CHEBI:60628"/>
        <dbReference type="EC" id="3.2.1.113"/>
    </reaction>
</comment>
<feature type="binding site" evidence="10">
    <location>
        <position position="605"/>
    </location>
    <ligand>
        <name>Ca(2+)</name>
        <dbReference type="ChEBI" id="CHEBI:29108"/>
    </ligand>
</feature>
<evidence type="ECO:0000256" key="3">
    <source>
        <dbReference type="ARBA" id="ARBA00007658"/>
    </source>
</evidence>
<proteinExistence type="inferred from homology"/>
<organism evidence="15 16">
    <name type="scientific">Mycena albidolilacea</name>
    <dbReference type="NCBI Taxonomy" id="1033008"/>
    <lineage>
        <taxon>Eukaryota</taxon>
        <taxon>Fungi</taxon>
        <taxon>Dikarya</taxon>
        <taxon>Basidiomycota</taxon>
        <taxon>Agaricomycotina</taxon>
        <taxon>Agaricomycetes</taxon>
        <taxon>Agaricomycetidae</taxon>
        <taxon>Agaricales</taxon>
        <taxon>Marasmiineae</taxon>
        <taxon>Mycenaceae</taxon>
        <taxon>Mycena</taxon>
    </lineage>
</organism>
<dbReference type="PANTHER" id="PTHR11742">
    <property type="entry name" value="MANNOSYL-OLIGOSACCHARIDE ALPHA-1,2-MANNOSIDASE-RELATED"/>
    <property type="match status" value="1"/>
</dbReference>